<evidence type="ECO:0000313" key="8">
    <source>
        <dbReference type="Proteomes" id="UP000031036"/>
    </source>
</evidence>
<dbReference type="STRING" id="6265.A0A0B2VL28"/>
<evidence type="ECO:0000256" key="1">
    <source>
        <dbReference type="ARBA" id="ARBA00004370"/>
    </source>
</evidence>
<dbReference type="SUPFAM" id="SSF81321">
    <property type="entry name" value="Family A G protein-coupled receptor-like"/>
    <property type="match status" value="1"/>
</dbReference>
<dbReference type="AlphaFoldDB" id="A0A0B2VL28"/>
<gene>
    <name evidence="7" type="ORF">Tcan_14842</name>
</gene>
<dbReference type="OMA" id="YHETAIV"/>
<organism evidence="7 8">
    <name type="scientific">Toxocara canis</name>
    <name type="common">Canine roundworm</name>
    <dbReference type="NCBI Taxonomy" id="6265"/>
    <lineage>
        <taxon>Eukaryota</taxon>
        <taxon>Metazoa</taxon>
        <taxon>Ecdysozoa</taxon>
        <taxon>Nematoda</taxon>
        <taxon>Chromadorea</taxon>
        <taxon>Rhabditida</taxon>
        <taxon>Spirurina</taxon>
        <taxon>Ascaridomorpha</taxon>
        <taxon>Ascaridoidea</taxon>
        <taxon>Toxocaridae</taxon>
        <taxon>Toxocara</taxon>
    </lineage>
</organism>
<dbReference type="PROSITE" id="PS50262">
    <property type="entry name" value="G_PROTEIN_RECEP_F1_2"/>
    <property type="match status" value="1"/>
</dbReference>
<reference evidence="7 8" key="1">
    <citation type="submission" date="2014-11" db="EMBL/GenBank/DDBJ databases">
        <title>Genetic blueprint of the zoonotic pathogen Toxocara canis.</title>
        <authorList>
            <person name="Zhu X.-Q."/>
            <person name="Korhonen P.K."/>
            <person name="Cai H."/>
            <person name="Young N.D."/>
            <person name="Nejsum P."/>
            <person name="von Samson-Himmelstjerna G."/>
            <person name="Boag P.R."/>
            <person name="Tan P."/>
            <person name="Li Q."/>
            <person name="Min J."/>
            <person name="Yang Y."/>
            <person name="Wang X."/>
            <person name="Fang X."/>
            <person name="Hall R.S."/>
            <person name="Hofmann A."/>
            <person name="Sternberg P.W."/>
            <person name="Jex A.R."/>
            <person name="Gasser R.B."/>
        </authorList>
    </citation>
    <scope>NUCLEOTIDE SEQUENCE [LARGE SCALE GENOMIC DNA]</scope>
    <source>
        <strain evidence="7">PN_DK_2014</strain>
    </source>
</reference>
<keyword evidence="8" id="KW-1185">Reference proteome</keyword>
<feature type="transmembrane region" description="Helical" evidence="5">
    <location>
        <begin position="24"/>
        <end position="47"/>
    </location>
</feature>
<name>A0A0B2VL28_TOXCA</name>
<dbReference type="PANTHER" id="PTHR46641">
    <property type="entry name" value="FMRFAMIDE RECEPTOR-RELATED"/>
    <property type="match status" value="1"/>
</dbReference>
<dbReference type="InterPro" id="IPR052954">
    <property type="entry name" value="GPCR-Ligand_Int"/>
</dbReference>
<evidence type="ECO:0000259" key="6">
    <source>
        <dbReference type="PROSITE" id="PS50262"/>
    </source>
</evidence>
<dbReference type="Gene3D" id="1.20.1070.10">
    <property type="entry name" value="Rhodopsin 7-helix transmembrane proteins"/>
    <property type="match status" value="1"/>
</dbReference>
<dbReference type="Proteomes" id="UP000031036">
    <property type="component" value="Unassembled WGS sequence"/>
</dbReference>
<sequence>MRNFYIIALSENINLQLYYQFMDFLSLITFNMLPIVALLSLNTRLIITLRKVMGRDAARTIKSSSLNRCSLSAQRFNANAILFAVVVLLLVCVGPQAPARLLFDYYGQYHETAIVYICVTQQLVFLNASLNFCLYCLVSRRYRSMLQQTIKRLFGNAWK</sequence>
<keyword evidence="3 5" id="KW-1133">Transmembrane helix</keyword>
<dbReference type="PANTHER" id="PTHR46641:SF23">
    <property type="entry name" value="G-PROTEIN COUPLED RECEPTORS FAMILY 1 PROFILE DOMAIN-CONTAINING PROTEIN"/>
    <property type="match status" value="1"/>
</dbReference>
<evidence type="ECO:0000256" key="4">
    <source>
        <dbReference type="ARBA" id="ARBA00023136"/>
    </source>
</evidence>
<dbReference type="InterPro" id="IPR017452">
    <property type="entry name" value="GPCR_Rhodpsn_7TM"/>
</dbReference>
<dbReference type="GO" id="GO:0016020">
    <property type="term" value="C:membrane"/>
    <property type="evidence" value="ECO:0007669"/>
    <property type="project" value="UniProtKB-SubCell"/>
</dbReference>
<keyword evidence="2 5" id="KW-0812">Transmembrane</keyword>
<keyword evidence="4 5" id="KW-0472">Membrane</keyword>
<protein>
    <recommendedName>
        <fullName evidence="6">G-protein coupled receptors family 1 profile domain-containing protein</fullName>
    </recommendedName>
</protein>
<dbReference type="OrthoDB" id="10011262at2759"/>
<evidence type="ECO:0000256" key="3">
    <source>
        <dbReference type="ARBA" id="ARBA00022989"/>
    </source>
</evidence>
<comment type="caution">
    <text evidence="7">The sequence shown here is derived from an EMBL/GenBank/DDBJ whole genome shotgun (WGS) entry which is preliminary data.</text>
</comment>
<accession>A0A0B2VL28</accession>
<proteinExistence type="predicted"/>
<feature type="transmembrane region" description="Helical" evidence="5">
    <location>
        <begin position="76"/>
        <end position="97"/>
    </location>
</feature>
<evidence type="ECO:0000256" key="2">
    <source>
        <dbReference type="ARBA" id="ARBA00022692"/>
    </source>
</evidence>
<evidence type="ECO:0000313" key="7">
    <source>
        <dbReference type="EMBL" id="KHN82104.1"/>
    </source>
</evidence>
<feature type="domain" description="G-protein coupled receptors family 1 profile" evidence="6">
    <location>
        <begin position="1"/>
        <end position="135"/>
    </location>
</feature>
<feature type="transmembrane region" description="Helical" evidence="5">
    <location>
        <begin position="113"/>
        <end position="138"/>
    </location>
</feature>
<evidence type="ECO:0000256" key="5">
    <source>
        <dbReference type="SAM" id="Phobius"/>
    </source>
</evidence>
<comment type="subcellular location">
    <subcellularLocation>
        <location evidence="1">Membrane</location>
    </subcellularLocation>
</comment>
<dbReference type="EMBL" id="JPKZ01001412">
    <property type="protein sequence ID" value="KHN82104.1"/>
    <property type="molecule type" value="Genomic_DNA"/>
</dbReference>